<sequence>MRELLRADPRLRPLAGRPSATAPGRPGIRPPASADLTGDGRPERLVAIDLEGGRTALTVYAARGGRVHPVLFTVGRGLSVDLLGRDLLVRGSCAEGGEQAVRYHWDGTRMSAVSDTKRYEKHGKQEKHGEHGEPGEPGKHAGHDGHGGHARHARHAGHAGYERSRRTPGTRS</sequence>
<feature type="region of interest" description="Disordered" evidence="1">
    <location>
        <begin position="114"/>
        <end position="172"/>
    </location>
</feature>
<reference evidence="2" key="2">
    <citation type="submission" date="2020-09" db="EMBL/GenBank/DDBJ databases">
        <authorList>
            <person name="Sun Q."/>
            <person name="Ohkuma M."/>
        </authorList>
    </citation>
    <scope>NUCLEOTIDE SEQUENCE</scope>
    <source>
        <strain evidence="2">JCM 4784</strain>
    </source>
</reference>
<dbReference type="EMBL" id="BNBT01000132">
    <property type="protein sequence ID" value="GHE84145.1"/>
    <property type="molecule type" value="Genomic_DNA"/>
</dbReference>
<organism evidence="2 3">
    <name type="scientific">Streptomyces longispororuber</name>
    <dbReference type="NCBI Taxonomy" id="68230"/>
    <lineage>
        <taxon>Bacteria</taxon>
        <taxon>Bacillati</taxon>
        <taxon>Actinomycetota</taxon>
        <taxon>Actinomycetes</taxon>
        <taxon>Kitasatosporales</taxon>
        <taxon>Streptomycetaceae</taxon>
        <taxon>Streptomyces</taxon>
    </lineage>
</organism>
<evidence type="ECO:0000313" key="3">
    <source>
        <dbReference type="Proteomes" id="UP000608024"/>
    </source>
</evidence>
<accession>A0A919A282</accession>
<reference evidence="2" key="1">
    <citation type="journal article" date="2014" name="Int. J. Syst. Evol. Microbiol.">
        <title>Complete genome sequence of Corynebacterium casei LMG S-19264T (=DSM 44701T), isolated from a smear-ripened cheese.</title>
        <authorList>
            <consortium name="US DOE Joint Genome Institute (JGI-PGF)"/>
            <person name="Walter F."/>
            <person name="Albersmeier A."/>
            <person name="Kalinowski J."/>
            <person name="Ruckert C."/>
        </authorList>
    </citation>
    <scope>NUCLEOTIDE SEQUENCE</scope>
    <source>
        <strain evidence="2">JCM 4784</strain>
    </source>
</reference>
<feature type="compositionally biased region" description="Basic and acidic residues" evidence="1">
    <location>
        <begin position="1"/>
        <end position="11"/>
    </location>
</feature>
<keyword evidence="3" id="KW-1185">Reference proteome</keyword>
<dbReference type="RefSeq" id="WP_190139255.1">
    <property type="nucleotide sequence ID" value="NZ_BNBT01000132.1"/>
</dbReference>
<name>A0A919A282_9ACTN</name>
<evidence type="ECO:0000256" key="1">
    <source>
        <dbReference type="SAM" id="MobiDB-lite"/>
    </source>
</evidence>
<feature type="compositionally biased region" description="Basic residues" evidence="1">
    <location>
        <begin position="148"/>
        <end position="157"/>
    </location>
</feature>
<dbReference type="Proteomes" id="UP000608024">
    <property type="component" value="Unassembled WGS sequence"/>
</dbReference>
<dbReference type="AlphaFoldDB" id="A0A919A282"/>
<gene>
    <name evidence="2" type="ORF">GCM10018785_60100</name>
</gene>
<protein>
    <submittedName>
        <fullName evidence="2">Uncharacterized protein</fullName>
    </submittedName>
</protein>
<feature type="compositionally biased region" description="Basic and acidic residues" evidence="1">
    <location>
        <begin position="115"/>
        <end position="147"/>
    </location>
</feature>
<evidence type="ECO:0000313" key="2">
    <source>
        <dbReference type="EMBL" id="GHE84145.1"/>
    </source>
</evidence>
<feature type="region of interest" description="Disordered" evidence="1">
    <location>
        <begin position="1"/>
        <end position="40"/>
    </location>
</feature>
<comment type="caution">
    <text evidence="2">The sequence shown here is derived from an EMBL/GenBank/DDBJ whole genome shotgun (WGS) entry which is preliminary data.</text>
</comment>
<proteinExistence type="predicted"/>